<evidence type="ECO:0000313" key="8">
    <source>
        <dbReference type="EMBL" id="XBS49490.1"/>
    </source>
</evidence>
<dbReference type="GO" id="GO:0004146">
    <property type="term" value="F:dihydrofolate reductase activity"/>
    <property type="evidence" value="ECO:0007669"/>
    <property type="project" value="UniProtKB-EC"/>
</dbReference>
<dbReference type="GO" id="GO:0046654">
    <property type="term" value="P:tetrahydrofolate biosynthetic process"/>
    <property type="evidence" value="ECO:0007669"/>
    <property type="project" value="InterPro"/>
</dbReference>
<evidence type="ECO:0000256" key="1">
    <source>
        <dbReference type="ARBA" id="ARBA00004903"/>
    </source>
</evidence>
<protein>
    <recommendedName>
        <fullName evidence="2">dihydrofolate reductase</fullName>
        <ecNumber evidence="2">1.5.1.3</ecNumber>
    </recommendedName>
</protein>
<proteinExistence type="inferred from homology"/>
<dbReference type="InterPro" id="IPR012259">
    <property type="entry name" value="DHFR"/>
</dbReference>
<organism evidence="8">
    <name type="scientific">Escherichia phage fEgEco12</name>
    <dbReference type="NCBI Taxonomy" id="3158837"/>
    <lineage>
        <taxon>Viruses</taxon>
        <taxon>Duplodnaviria</taxon>
        <taxon>Heunggongvirae</taxon>
        <taxon>Uroviricota</taxon>
        <taxon>Caudoviricetes</taxon>
    </lineage>
</organism>
<dbReference type="InterPro" id="IPR017925">
    <property type="entry name" value="DHFR_CS"/>
</dbReference>
<dbReference type="PROSITE" id="PS51330">
    <property type="entry name" value="DHFR_2"/>
    <property type="match status" value="1"/>
</dbReference>
<dbReference type="PROSITE" id="PS00075">
    <property type="entry name" value="DHFR_1"/>
    <property type="match status" value="1"/>
</dbReference>
<dbReference type="InterPro" id="IPR024072">
    <property type="entry name" value="DHFR-like_dom_sf"/>
</dbReference>
<dbReference type="InterPro" id="IPR001796">
    <property type="entry name" value="DHFR_dom"/>
</dbReference>
<evidence type="ECO:0000256" key="5">
    <source>
        <dbReference type="ARBA" id="ARBA00023002"/>
    </source>
</evidence>
<dbReference type="EC" id="1.5.1.3" evidence="2"/>
<evidence type="ECO:0000256" key="2">
    <source>
        <dbReference type="ARBA" id="ARBA00012856"/>
    </source>
</evidence>
<comment type="similarity">
    <text evidence="6">Belongs to the dihydrofolate reductase family.</text>
</comment>
<dbReference type="EMBL" id="PP777464">
    <property type="protein sequence ID" value="XBS49490.1"/>
    <property type="molecule type" value="Genomic_DNA"/>
</dbReference>
<dbReference type="CDD" id="cd00209">
    <property type="entry name" value="DHFR"/>
    <property type="match status" value="1"/>
</dbReference>
<dbReference type="PANTHER" id="PTHR48069">
    <property type="entry name" value="DIHYDROFOLATE REDUCTASE"/>
    <property type="match status" value="1"/>
</dbReference>
<keyword evidence="3" id="KW-0554">One-carbon metabolism</keyword>
<evidence type="ECO:0000256" key="6">
    <source>
        <dbReference type="RuleBase" id="RU004474"/>
    </source>
</evidence>
<name>A0AAU7PHA6_9CAUD</name>
<evidence type="ECO:0000256" key="3">
    <source>
        <dbReference type="ARBA" id="ARBA00022563"/>
    </source>
</evidence>
<dbReference type="GO" id="GO:0046655">
    <property type="term" value="P:folic acid metabolic process"/>
    <property type="evidence" value="ECO:0007669"/>
    <property type="project" value="TreeGrafter"/>
</dbReference>
<dbReference type="SUPFAM" id="SSF53597">
    <property type="entry name" value="Dihydrofolate reductase-like"/>
    <property type="match status" value="1"/>
</dbReference>
<evidence type="ECO:0000259" key="7">
    <source>
        <dbReference type="PROSITE" id="PS51330"/>
    </source>
</evidence>
<keyword evidence="4" id="KW-0521">NADP</keyword>
<dbReference type="Pfam" id="PF00186">
    <property type="entry name" value="DHFR_1"/>
    <property type="match status" value="1"/>
</dbReference>
<keyword evidence="5" id="KW-0560">Oxidoreductase</keyword>
<evidence type="ECO:0000256" key="4">
    <source>
        <dbReference type="ARBA" id="ARBA00022857"/>
    </source>
</evidence>
<accession>A0AAU7PHA6</accession>
<sequence length="173" mass="20018">MSKMILCTDENFGIGCNNSIPWHSSADFAHFKEETKGRIIIMGYNTWKSLPKKPLPGRMNIILISRECYDIEQYADDTSVMFLPERCLPELLMFNPESIVIGGAKIYKAALPYVQEVIHSTVKGTYKCDTFVRFKDDKRVKLSRYEAKTLSDGTLVDYYEIVRVYDDWVDAYQ</sequence>
<dbReference type="PRINTS" id="PR00070">
    <property type="entry name" value="DHFR"/>
</dbReference>
<comment type="pathway">
    <text evidence="1">Cofactor biosynthesis; tetrahydrofolate biosynthesis; 5,6,7,8-tetrahydrofolate from 7,8-dihydrofolate: step 1/1.</text>
</comment>
<dbReference type="GO" id="GO:0050661">
    <property type="term" value="F:NADP binding"/>
    <property type="evidence" value="ECO:0007669"/>
    <property type="project" value="InterPro"/>
</dbReference>
<dbReference type="Gene3D" id="3.40.430.10">
    <property type="entry name" value="Dihydrofolate Reductase, subunit A"/>
    <property type="match status" value="1"/>
</dbReference>
<reference evidence="8" key="1">
    <citation type="submission" date="2024-05" db="EMBL/GenBank/DDBJ databases">
        <authorList>
            <person name="Badawy S."/>
            <person name="Skurnik M."/>
        </authorList>
    </citation>
    <scope>NUCLEOTIDE SEQUENCE</scope>
</reference>
<dbReference type="GO" id="GO:0046452">
    <property type="term" value="P:dihydrofolate metabolic process"/>
    <property type="evidence" value="ECO:0007669"/>
    <property type="project" value="TreeGrafter"/>
</dbReference>
<feature type="domain" description="DHFR" evidence="7">
    <location>
        <begin position="1"/>
        <end position="173"/>
    </location>
</feature>
<dbReference type="PANTHER" id="PTHR48069:SF3">
    <property type="entry name" value="DIHYDROFOLATE REDUCTASE"/>
    <property type="match status" value="1"/>
</dbReference>
<dbReference type="GO" id="GO:0006730">
    <property type="term" value="P:one-carbon metabolic process"/>
    <property type="evidence" value="ECO:0007669"/>
    <property type="project" value="UniProtKB-KW"/>
</dbReference>